<dbReference type="InterPro" id="IPR007163">
    <property type="entry name" value="VCA0040-like"/>
</dbReference>
<feature type="transmembrane region" description="Helical" evidence="1">
    <location>
        <begin position="239"/>
        <end position="257"/>
    </location>
</feature>
<reference evidence="3" key="1">
    <citation type="submission" date="2016-12" db="EMBL/GenBank/DDBJ databases">
        <authorList>
            <person name="Varghese N."/>
            <person name="Submissions S."/>
        </authorList>
    </citation>
    <scope>NUCLEOTIDE SEQUENCE [LARGE SCALE GENOMIC DNA]</scope>
    <source>
        <strain evidence="3">DSM 13020</strain>
    </source>
</reference>
<sequence length="261" mass="28280">MGWANVIPGVSGGTIAVIIGVFERLIEVVNDVMKLKISKKDLVFISLIALGLLIGILSGSKILSWSFENYPFYTYSFFYGLILLSLINFKDEIRTFKIVEFLVGVLIVIIPYVVSNAVKLQDTQVSDSISYFGLFVSGVIAGGSMILPGLSGSLMLMILGFYEKAIATVSRFASRDFTGSDILFIIVLGSGVLFGIGLISKLLKIWLEKAKQSILNFILGLVAGSLYPITPAFHGTGTLIGMFLWIALGGLVVYSLGKIQK</sequence>
<dbReference type="PANTHER" id="PTHR37308">
    <property type="entry name" value="INTEGRAL MEMBRANE PROTEIN"/>
    <property type="match status" value="1"/>
</dbReference>
<gene>
    <name evidence="2" type="ORF">SAMN02745226_01064</name>
</gene>
<organism evidence="2 3">
    <name type="scientific">Fervidobacterium gondwanense DSM 13020</name>
    <dbReference type="NCBI Taxonomy" id="1121883"/>
    <lineage>
        <taxon>Bacteria</taxon>
        <taxon>Thermotogati</taxon>
        <taxon>Thermotogota</taxon>
        <taxon>Thermotogae</taxon>
        <taxon>Thermotogales</taxon>
        <taxon>Fervidobacteriaceae</taxon>
        <taxon>Fervidobacterium</taxon>
    </lineage>
</organism>
<accession>A0A1M7SLS8</accession>
<evidence type="ECO:0000313" key="3">
    <source>
        <dbReference type="Proteomes" id="UP000184207"/>
    </source>
</evidence>
<dbReference type="AlphaFoldDB" id="A0A1M7SLS8"/>
<dbReference type="EMBL" id="FRDJ01000004">
    <property type="protein sequence ID" value="SHN59432.1"/>
    <property type="molecule type" value="Genomic_DNA"/>
</dbReference>
<dbReference type="PANTHER" id="PTHR37308:SF1">
    <property type="entry name" value="POLYPRENYL-PHOSPHATE TRANSPORTER"/>
    <property type="match status" value="1"/>
</dbReference>
<keyword evidence="1" id="KW-0472">Membrane</keyword>
<name>A0A1M7SLS8_FERGO</name>
<keyword evidence="1" id="KW-1133">Transmembrane helix</keyword>
<dbReference type="Proteomes" id="UP000184207">
    <property type="component" value="Unassembled WGS sequence"/>
</dbReference>
<proteinExistence type="predicted"/>
<feature type="transmembrane region" description="Helical" evidence="1">
    <location>
        <begin position="182"/>
        <end position="202"/>
    </location>
</feature>
<feature type="transmembrane region" description="Helical" evidence="1">
    <location>
        <begin position="42"/>
        <end position="60"/>
    </location>
</feature>
<feature type="transmembrane region" description="Helical" evidence="1">
    <location>
        <begin position="96"/>
        <end position="114"/>
    </location>
</feature>
<dbReference type="Pfam" id="PF04018">
    <property type="entry name" value="VCA0040-like"/>
    <property type="match status" value="1"/>
</dbReference>
<evidence type="ECO:0000313" key="2">
    <source>
        <dbReference type="EMBL" id="SHN59432.1"/>
    </source>
</evidence>
<evidence type="ECO:0000256" key="1">
    <source>
        <dbReference type="SAM" id="Phobius"/>
    </source>
</evidence>
<feature type="transmembrane region" description="Helical" evidence="1">
    <location>
        <begin position="72"/>
        <end position="89"/>
    </location>
</feature>
<protein>
    <submittedName>
        <fullName evidence="2">Putative membrane protein</fullName>
    </submittedName>
</protein>
<dbReference type="STRING" id="1121883.SAMN02745226_01064"/>
<keyword evidence="1" id="KW-0812">Transmembrane</keyword>
<keyword evidence="3" id="KW-1185">Reference proteome</keyword>
<feature type="transmembrane region" description="Helical" evidence="1">
    <location>
        <begin position="6"/>
        <end position="22"/>
    </location>
</feature>